<dbReference type="Proteomes" id="UP001409585">
    <property type="component" value="Unassembled WGS sequence"/>
</dbReference>
<feature type="domain" description="Cytochrome c" evidence="4">
    <location>
        <begin position="727"/>
        <end position="892"/>
    </location>
</feature>
<evidence type="ECO:0000256" key="3">
    <source>
        <dbReference type="PROSITE-ProRule" id="PRU00433"/>
    </source>
</evidence>
<protein>
    <recommendedName>
        <fullName evidence="4">Cytochrome c domain-containing protein</fullName>
    </recommendedName>
</protein>
<dbReference type="InterPro" id="IPR009056">
    <property type="entry name" value="Cyt_c-like_dom"/>
</dbReference>
<accession>A0AAV3U2A9</accession>
<dbReference type="Pfam" id="PF07676">
    <property type="entry name" value="PD40"/>
    <property type="match status" value="1"/>
</dbReference>
<evidence type="ECO:0000256" key="1">
    <source>
        <dbReference type="ARBA" id="ARBA00022723"/>
    </source>
</evidence>
<dbReference type="RefSeq" id="WP_345421547.1">
    <property type="nucleotide sequence ID" value="NZ_AP031496.1"/>
</dbReference>
<dbReference type="PROSITE" id="PS51007">
    <property type="entry name" value="CYTC"/>
    <property type="match status" value="1"/>
</dbReference>
<keyword evidence="3" id="KW-0349">Heme</keyword>
<dbReference type="InterPro" id="IPR011659">
    <property type="entry name" value="WD40"/>
</dbReference>
<dbReference type="SUPFAM" id="SSF82171">
    <property type="entry name" value="DPP6 N-terminal domain-like"/>
    <property type="match status" value="1"/>
</dbReference>
<dbReference type="EMBL" id="BAABLX010000016">
    <property type="protein sequence ID" value="GAA4942842.1"/>
    <property type="molecule type" value="Genomic_DNA"/>
</dbReference>
<dbReference type="GO" id="GO:0020037">
    <property type="term" value="F:heme binding"/>
    <property type="evidence" value="ECO:0007669"/>
    <property type="project" value="InterPro"/>
</dbReference>
<keyword evidence="6" id="KW-1185">Reference proteome</keyword>
<proteinExistence type="predicted"/>
<dbReference type="AlphaFoldDB" id="A0AAV3U2A9"/>
<dbReference type="GO" id="GO:0009055">
    <property type="term" value="F:electron transfer activity"/>
    <property type="evidence" value="ECO:0007669"/>
    <property type="project" value="InterPro"/>
</dbReference>
<evidence type="ECO:0000313" key="5">
    <source>
        <dbReference type="EMBL" id="GAA4942842.1"/>
    </source>
</evidence>
<evidence type="ECO:0000259" key="4">
    <source>
        <dbReference type="PROSITE" id="PS51007"/>
    </source>
</evidence>
<name>A0AAV3U2A9_9ALTE</name>
<evidence type="ECO:0000256" key="2">
    <source>
        <dbReference type="ARBA" id="ARBA00023004"/>
    </source>
</evidence>
<evidence type="ECO:0000313" key="6">
    <source>
        <dbReference type="Proteomes" id="UP001409585"/>
    </source>
</evidence>
<dbReference type="InterPro" id="IPR011042">
    <property type="entry name" value="6-blade_b-propeller_TolB-like"/>
</dbReference>
<dbReference type="GO" id="GO:0046872">
    <property type="term" value="F:metal ion binding"/>
    <property type="evidence" value="ECO:0007669"/>
    <property type="project" value="UniProtKB-KW"/>
</dbReference>
<reference evidence="6" key="1">
    <citation type="journal article" date="2019" name="Int. J. Syst. Evol. Microbiol.">
        <title>The Global Catalogue of Microorganisms (GCM) 10K type strain sequencing project: providing services to taxonomists for standard genome sequencing and annotation.</title>
        <authorList>
            <consortium name="The Broad Institute Genomics Platform"/>
            <consortium name="The Broad Institute Genome Sequencing Center for Infectious Disease"/>
            <person name="Wu L."/>
            <person name="Ma J."/>
        </authorList>
    </citation>
    <scope>NUCLEOTIDE SEQUENCE [LARGE SCALE GENOMIC DNA]</scope>
    <source>
        <strain evidence="6">JCM 19134</strain>
    </source>
</reference>
<keyword evidence="2 3" id="KW-0408">Iron</keyword>
<keyword evidence="1 3" id="KW-0479">Metal-binding</keyword>
<sequence length="904" mass="98913">MRLAIFSKLFWLATTSAVLINCGGGNGDDGDQSNNSSVGDDADAVIADIPIAYIRRSLPLDEETGTLIANDALNPRQFIAGAQLFIRDRADANAAEINLSARVFGDDAQYDVKDLATNNDGSKLLFAMRAPELEDADEDEQPTWNIWQYDLTTDELNRIISDDITAEDGQDVSPAYLPDGRIVFSSNRQVRSKAILLDDGKPQYAALTDDRQEDGFVLHVMDEFGTNLQQITFNQSHDLQPTVLPNGLIVFNRWNRKGGNNRLSLFTTRPDGQDTQELYGYNSQNTGNDDSAAIFFDPRILADGRVLTILRPRESNNWGGDLMAIDYDNYSDIGQDIYLPISEEPGVAAATPGQESIAFADVIVDNDPTTIALNGYFSAATELYDDTPRLLVARTDCRLQDPASGDILGCVASNLAIEGITEADPLYGLWIYNLQNLTLQPLFAPTPGYMYTDVVSFGVRPENTFLADRQGGVELNQDLVNEGAAVLHIRNVYEVAGESEIDVTALADPALFSADERPARFIKIEKPVSQPSQEVLDFSNAAFGYTNVMREIMGYAPVEPDGSVKTLIPTDVALTLSLTNAAGQRVSGTTSVWFSARPGQTIESHDLNVGLRRLDETQASTNPGAPMDGYNFPNTEPLLIARTGETMAETWARINGIRRLSVDLIYQDEWTNPTVRAKDPSFAYQYANLQTPAPVSDVCQSQWRSECRVTINYPDHIQPIWDLNRQELDDVGNVIVDNTCTLCHNTQNENGGAQVPAGQLELTQSPLDTNNRYRSFLDVGAGDVELELNEDGVLVPRLELLLDGNGNPIPVRDGDGNVIYQTDADGNILLDANGNPVPEYQTTSVGNPGPLTPGAAVASPEFFDRFAEGGSHAGRLSQDELKLIAEWLDLGAQYYNNPFAAPLN</sequence>
<gene>
    <name evidence="5" type="ORF">GCM10025791_21820</name>
</gene>
<organism evidence="5 6">
    <name type="scientific">Halioxenophilus aromaticivorans</name>
    <dbReference type="NCBI Taxonomy" id="1306992"/>
    <lineage>
        <taxon>Bacteria</taxon>
        <taxon>Pseudomonadati</taxon>
        <taxon>Pseudomonadota</taxon>
        <taxon>Gammaproteobacteria</taxon>
        <taxon>Alteromonadales</taxon>
        <taxon>Alteromonadaceae</taxon>
        <taxon>Halioxenophilus</taxon>
    </lineage>
</organism>
<dbReference type="Gene3D" id="2.120.10.30">
    <property type="entry name" value="TolB, C-terminal domain"/>
    <property type="match status" value="1"/>
</dbReference>
<comment type="caution">
    <text evidence="5">The sequence shown here is derived from an EMBL/GenBank/DDBJ whole genome shotgun (WGS) entry which is preliminary data.</text>
</comment>